<accession>A0AAV7NYR8</accession>
<sequence length="197" mass="19200">MATEHVAVLAAVQVVVLSGLVVVAFTCSLRRLPTRSAAASSGAAGGGASGGAGSGACGSAGRGAGGGPFLALAGGAGTLAGLTGASLEPLSPAVAAETTVAVDWVAEVLGWVLATLARGGVTDTVGEDTEDVCMDVGVVVLGVMVMKVVDEYGVHAGVTGDATGREVEEEEEEEEGDTVEAVDFGVSACGWCLCECL</sequence>
<dbReference type="EMBL" id="JANPWB010000012">
    <property type="protein sequence ID" value="KAJ1118040.1"/>
    <property type="molecule type" value="Genomic_DNA"/>
</dbReference>
<comment type="caution">
    <text evidence="2">The sequence shown here is derived from an EMBL/GenBank/DDBJ whole genome shotgun (WGS) entry which is preliminary data.</text>
</comment>
<evidence type="ECO:0000313" key="3">
    <source>
        <dbReference type="Proteomes" id="UP001066276"/>
    </source>
</evidence>
<keyword evidence="3" id="KW-1185">Reference proteome</keyword>
<name>A0AAV7NYR8_PLEWA</name>
<keyword evidence="1" id="KW-0472">Membrane</keyword>
<feature type="transmembrane region" description="Helical" evidence="1">
    <location>
        <begin position="6"/>
        <end position="27"/>
    </location>
</feature>
<organism evidence="2 3">
    <name type="scientific">Pleurodeles waltl</name>
    <name type="common">Iberian ribbed newt</name>
    <dbReference type="NCBI Taxonomy" id="8319"/>
    <lineage>
        <taxon>Eukaryota</taxon>
        <taxon>Metazoa</taxon>
        <taxon>Chordata</taxon>
        <taxon>Craniata</taxon>
        <taxon>Vertebrata</taxon>
        <taxon>Euteleostomi</taxon>
        <taxon>Amphibia</taxon>
        <taxon>Batrachia</taxon>
        <taxon>Caudata</taxon>
        <taxon>Salamandroidea</taxon>
        <taxon>Salamandridae</taxon>
        <taxon>Pleurodelinae</taxon>
        <taxon>Pleurodeles</taxon>
    </lineage>
</organism>
<reference evidence="2" key="1">
    <citation type="journal article" date="2022" name="bioRxiv">
        <title>Sequencing and chromosome-scale assembly of the giantPleurodeles waltlgenome.</title>
        <authorList>
            <person name="Brown T."/>
            <person name="Elewa A."/>
            <person name="Iarovenko S."/>
            <person name="Subramanian E."/>
            <person name="Araus A.J."/>
            <person name="Petzold A."/>
            <person name="Susuki M."/>
            <person name="Suzuki K.-i.T."/>
            <person name="Hayashi T."/>
            <person name="Toyoda A."/>
            <person name="Oliveira C."/>
            <person name="Osipova E."/>
            <person name="Leigh N.D."/>
            <person name="Simon A."/>
            <person name="Yun M.H."/>
        </authorList>
    </citation>
    <scope>NUCLEOTIDE SEQUENCE</scope>
    <source>
        <strain evidence="2">20211129_DDA</strain>
        <tissue evidence="2">Liver</tissue>
    </source>
</reference>
<evidence type="ECO:0000256" key="1">
    <source>
        <dbReference type="SAM" id="Phobius"/>
    </source>
</evidence>
<evidence type="ECO:0000313" key="2">
    <source>
        <dbReference type="EMBL" id="KAJ1118040.1"/>
    </source>
</evidence>
<keyword evidence="1" id="KW-1133">Transmembrane helix</keyword>
<dbReference type="Proteomes" id="UP001066276">
    <property type="component" value="Chromosome 8"/>
</dbReference>
<protein>
    <submittedName>
        <fullName evidence="2">Uncharacterized protein</fullName>
    </submittedName>
</protein>
<keyword evidence="1" id="KW-0812">Transmembrane</keyword>
<proteinExistence type="predicted"/>
<gene>
    <name evidence="2" type="ORF">NDU88_006235</name>
</gene>
<dbReference type="AlphaFoldDB" id="A0AAV7NYR8"/>